<gene>
    <name evidence="2" type="ORF">EW145_g5427</name>
</gene>
<evidence type="ECO:0008006" key="4">
    <source>
        <dbReference type="Google" id="ProtNLM"/>
    </source>
</evidence>
<keyword evidence="1" id="KW-0472">Membrane</keyword>
<sequence>MSLHLQHNDSLALAAQFTHETSQAQLARYFVVAALAAVVWQLALGIAEDFKILQREVSTSSILYFISRHAKAWTSVLGLVILATSTSFNIGSNALCARLVFMQSWLFTTAICSTSFLFFFRTRAVFMGDRNTTALFLVLWLSVLGSCAYMPFTVSVSPDLSVPAFESLPLSKIPVGMCTVSTMDVECVTCIAMVAVYDTAIFVGVVWRLLSFVAAGEGFCAWMEYLYGRKTLPVISGMLLRGTQKYYAVAICVHIAAGTFMHVPGISRAVVFRDMRIGLSEQSFDSSATAFSALEFENAEPFPTTPR</sequence>
<accession>A0A4S4L1W2</accession>
<dbReference type="AlphaFoldDB" id="A0A4S4L1W2"/>
<feature type="transmembrane region" description="Helical" evidence="1">
    <location>
        <begin position="247"/>
        <end position="266"/>
    </location>
</feature>
<evidence type="ECO:0000313" key="2">
    <source>
        <dbReference type="EMBL" id="THH04568.1"/>
    </source>
</evidence>
<feature type="transmembrane region" description="Helical" evidence="1">
    <location>
        <begin position="173"/>
        <end position="197"/>
    </location>
</feature>
<evidence type="ECO:0000256" key="1">
    <source>
        <dbReference type="SAM" id="Phobius"/>
    </source>
</evidence>
<feature type="transmembrane region" description="Helical" evidence="1">
    <location>
        <begin position="132"/>
        <end position="153"/>
    </location>
</feature>
<feature type="transmembrane region" description="Helical" evidence="1">
    <location>
        <begin position="26"/>
        <end position="47"/>
    </location>
</feature>
<keyword evidence="1" id="KW-1133">Transmembrane helix</keyword>
<feature type="transmembrane region" description="Helical" evidence="1">
    <location>
        <begin position="209"/>
        <end position="227"/>
    </location>
</feature>
<dbReference type="Proteomes" id="UP000308199">
    <property type="component" value="Unassembled WGS sequence"/>
</dbReference>
<organism evidence="2 3">
    <name type="scientific">Phellinidium pouzarii</name>
    <dbReference type="NCBI Taxonomy" id="167371"/>
    <lineage>
        <taxon>Eukaryota</taxon>
        <taxon>Fungi</taxon>
        <taxon>Dikarya</taxon>
        <taxon>Basidiomycota</taxon>
        <taxon>Agaricomycotina</taxon>
        <taxon>Agaricomycetes</taxon>
        <taxon>Hymenochaetales</taxon>
        <taxon>Hymenochaetaceae</taxon>
        <taxon>Phellinidium</taxon>
    </lineage>
</organism>
<protein>
    <recommendedName>
        <fullName evidence="4">Transmembrane protein</fullName>
    </recommendedName>
</protein>
<proteinExistence type="predicted"/>
<keyword evidence="1" id="KW-0812">Transmembrane</keyword>
<dbReference type="EMBL" id="SGPK01000331">
    <property type="protein sequence ID" value="THH04568.1"/>
    <property type="molecule type" value="Genomic_DNA"/>
</dbReference>
<comment type="caution">
    <text evidence="2">The sequence shown here is derived from an EMBL/GenBank/DDBJ whole genome shotgun (WGS) entry which is preliminary data.</text>
</comment>
<evidence type="ECO:0000313" key="3">
    <source>
        <dbReference type="Proteomes" id="UP000308199"/>
    </source>
</evidence>
<name>A0A4S4L1W2_9AGAM</name>
<dbReference type="OrthoDB" id="3038990at2759"/>
<feature type="transmembrane region" description="Helical" evidence="1">
    <location>
        <begin position="72"/>
        <end position="90"/>
    </location>
</feature>
<keyword evidence="3" id="KW-1185">Reference proteome</keyword>
<reference evidence="2 3" key="1">
    <citation type="submission" date="2019-02" db="EMBL/GenBank/DDBJ databases">
        <title>Genome sequencing of the rare red list fungi Phellinidium pouzarii.</title>
        <authorList>
            <person name="Buettner E."/>
            <person name="Kellner H."/>
        </authorList>
    </citation>
    <scope>NUCLEOTIDE SEQUENCE [LARGE SCALE GENOMIC DNA]</scope>
    <source>
        <strain evidence="2 3">DSM 108285</strain>
    </source>
</reference>
<feature type="transmembrane region" description="Helical" evidence="1">
    <location>
        <begin position="102"/>
        <end position="120"/>
    </location>
</feature>